<dbReference type="GO" id="GO:0005737">
    <property type="term" value="C:cytoplasm"/>
    <property type="evidence" value="ECO:0007669"/>
    <property type="project" value="TreeGrafter"/>
</dbReference>
<reference evidence="1" key="1">
    <citation type="submission" date="2018-05" db="EMBL/GenBank/DDBJ databases">
        <authorList>
            <person name="Lanie J.A."/>
            <person name="Ng W.-L."/>
            <person name="Kazmierczak K.M."/>
            <person name="Andrzejewski T.M."/>
            <person name="Davidsen T.M."/>
            <person name="Wayne K.J."/>
            <person name="Tettelin H."/>
            <person name="Glass J.I."/>
            <person name="Rusch D."/>
            <person name="Podicherti R."/>
            <person name="Tsui H.-C.T."/>
            <person name="Winkler M.E."/>
        </authorList>
    </citation>
    <scope>NUCLEOTIDE SEQUENCE</scope>
</reference>
<evidence type="ECO:0008006" key="2">
    <source>
        <dbReference type="Google" id="ProtNLM"/>
    </source>
</evidence>
<dbReference type="SUPFAM" id="SSF54506">
    <property type="entry name" value="Diaminopimelate epimerase-like"/>
    <property type="match status" value="1"/>
</dbReference>
<organism evidence="1">
    <name type="scientific">marine metagenome</name>
    <dbReference type="NCBI Taxonomy" id="408172"/>
    <lineage>
        <taxon>unclassified sequences</taxon>
        <taxon>metagenomes</taxon>
        <taxon>ecological metagenomes</taxon>
    </lineage>
</organism>
<accession>A0A382GD39</accession>
<name>A0A382GD39_9ZZZZ</name>
<protein>
    <recommendedName>
        <fullName evidence="2">Phenazine biosynthesis protein PhzF family</fullName>
    </recommendedName>
</protein>
<gene>
    <name evidence="1" type="ORF">METZ01_LOCUS225646</name>
</gene>
<dbReference type="PANTHER" id="PTHR13774:SF32">
    <property type="entry name" value="ANTISENSE-ENHANCING SEQUENCE 1"/>
    <property type="match status" value="1"/>
</dbReference>
<dbReference type="PANTHER" id="PTHR13774">
    <property type="entry name" value="PHENAZINE BIOSYNTHESIS PROTEIN"/>
    <property type="match status" value="1"/>
</dbReference>
<dbReference type="AlphaFoldDB" id="A0A382GD39"/>
<dbReference type="PIRSF" id="PIRSF016184">
    <property type="entry name" value="PhzC_PhzF"/>
    <property type="match status" value="1"/>
</dbReference>
<evidence type="ECO:0000313" key="1">
    <source>
        <dbReference type="EMBL" id="SVB72792.1"/>
    </source>
</evidence>
<sequence>MTVQYKYYICDVFTKKRFGGNPLAVLPDASGLTDKQMQQIAREFNFSESTFVFPPENGNTRKVRIFTPSTEVPFAGHPNIGTAFVLASLGIIEEFYETTEIVFEEKAGLVPIFLRKLDDGSFWCELQAPEKISIGKTISAELLASAISLAAGKIIADIHPPQVVSVGLPFLIAELIDQAALNEASVNLEGFKKLAAQNITPFVHIYTRSNDEFDIRARMFAPFDGMLEDPATGSANCALGGLLTHYNDSVSGNFEWKIAQGVEMGRPSSLKARTQKKFGEVTSTYIGGNSVMVCEGVIFVD</sequence>
<proteinExistence type="predicted"/>
<dbReference type="Gene3D" id="3.10.310.10">
    <property type="entry name" value="Diaminopimelate Epimerase, Chain A, domain 1"/>
    <property type="match status" value="2"/>
</dbReference>
<dbReference type="InterPro" id="IPR003719">
    <property type="entry name" value="Phenazine_PhzF-like"/>
</dbReference>
<dbReference type="NCBIfam" id="TIGR00654">
    <property type="entry name" value="PhzF_family"/>
    <property type="match status" value="1"/>
</dbReference>
<dbReference type="Pfam" id="PF02567">
    <property type="entry name" value="PhzC-PhzF"/>
    <property type="match status" value="1"/>
</dbReference>
<dbReference type="GO" id="GO:0016853">
    <property type="term" value="F:isomerase activity"/>
    <property type="evidence" value="ECO:0007669"/>
    <property type="project" value="TreeGrafter"/>
</dbReference>
<dbReference type="EMBL" id="UINC01054734">
    <property type="protein sequence ID" value="SVB72792.1"/>
    <property type="molecule type" value="Genomic_DNA"/>
</dbReference>